<evidence type="ECO:0000256" key="1">
    <source>
        <dbReference type="ARBA" id="ARBA00006082"/>
    </source>
</evidence>
<dbReference type="InterPro" id="IPR036890">
    <property type="entry name" value="HATPase_C_sf"/>
</dbReference>
<dbReference type="InterPro" id="IPR020667">
    <property type="entry name" value="DNA_mismatch_repair_MutL"/>
</dbReference>
<dbReference type="Gene3D" id="3.30.1540.20">
    <property type="entry name" value="MutL, C-terminal domain, dimerisation subdomain"/>
    <property type="match status" value="1"/>
</dbReference>
<keyword evidence="3 4" id="KW-0234">DNA repair</keyword>
<dbReference type="InterPro" id="IPR038973">
    <property type="entry name" value="MutL/Mlh/Pms-like"/>
</dbReference>
<dbReference type="STRING" id="1817814.A2V81_02540"/>
<evidence type="ECO:0000256" key="2">
    <source>
        <dbReference type="ARBA" id="ARBA00022763"/>
    </source>
</evidence>
<dbReference type="PANTHER" id="PTHR10073">
    <property type="entry name" value="DNA MISMATCH REPAIR PROTEIN MLH, PMS, MUTL"/>
    <property type="match status" value="1"/>
</dbReference>
<dbReference type="Gene3D" id="3.30.1370.100">
    <property type="entry name" value="MutL, C-terminal domain, regulatory subdomain"/>
    <property type="match status" value="1"/>
</dbReference>
<dbReference type="InterPro" id="IPR042120">
    <property type="entry name" value="MutL_C_dimsub"/>
</dbReference>
<dbReference type="GO" id="GO:0140664">
    <property type="term" value="F:ATP-dependent DNA damage sensor activity"/>
    <property type="evidence" value="ECO:0007669"/>
    <property type="project" value="InterPro"/>
</dbReference>
<comment type="similarity">
    <text evidence="1 4">Belongs to the DNA mismatch repair MutL/HexB family.</text>
</comment>
<dbReference type="PANTHER" id="PTHR10073:SF12">
    <property type="entry name" value="DNA MISMATCH REPAIR PROTEIN MLH1"/>
    <property type="match status" value="1"/>
</dbReference>
<evidence type="ECO:0000256" key="4">
    <source>
        <dbReference type="HAMAP-Rule" id="MF_00149"/>
    </source>
</evidence>
<dbReference type="InterPro" id="IPR013507">
    <property type="entry name" value="DNA_mismatch_S5_2-like"/>
</dbReference>
<dbReference type="Pfam" id="PF01119">
    <property type="entry name" value="DNA_mis_repair"/>
    <property type="match status" value="1"/>
</dbReference>
<dbReference type="SMART" id="SM00853">
    <property type="entry name" value="MutL_C"/>
    <property type="match status" value="1"/>
</dbReference>
<feature type="domain" description="DNA mismatch repair protein S5" evidence="6">
    <location>
        <begin position="209"/>
        <end position="329"/>
    </location>
</feature>
<dbReference type="CDD" id="cd16926">
    <property type="entry name" value="HATPase_MutL-MLH-PMS-like"/>
    <property type="match status" value="1"/>
</dbReference>
<reference evidence="7 8" key="1">
    <citation type="journal article" date="2016" name="Nat. Commun.">
        <title>Thousands of microbial genomes shed light on interconnected biogeochemical processes in an aquifer system.</title>
        <authorList>
            <person name="Anantharaman K."/>
            <person name="Brown C.T."/>
            <person name="Hug L.A."/>
            <person name="Sharon I."/>
            <person name="Castelle C.J."/>
            <person name="Probst A.J."/>
            <person name="Thomas B.C."/>
            <person name="Singh A."/>
            <person name="Wilkins M.J."/>
            <person name="Karaoz U."/>
            <person name="Brodie E.L."/>
            <person name="Williams K.H."/>
            <person name="Hubbard S.S."/>
            <person name="Banfield J.F."/>
        </authorList>
    </citation>
    <scope>NUCLEOTIDE SEQUENCE [LARGE SCALE GENOMIC DNA]</scope>
</reference>
<dbReference type="GO" id="GO:0032300">
    <property type="term" value="C:mismatch repair complex"/>
    <property type="evidence" value="ECO:0007669"/>
    <property type="project" value="InterPro"/>
</dbReference>
<protein>
    <recommendedName>
        <fullName evidence="4">DNA mismatch repair protein MutL</fullName>
    </recommendedName>
</protein>
<dbReference type="FunFam" id="3.30.565.10:FF:000003">
    <property type="entry name" value="DNA mismatch repair endonuclease MutL"/>
    <property type="match status" value="1"/>
</dbReference>
<feature type="domain" description="MutL C-terminal dimerisation" evidence="5">
    <location>
        <begin position="395"/>
        <end position="536"/>
    </location>
</feature>
<dbReference type="Gene3D" id="3.30.565.10">
    <property type="entry name" value="Histidine kinase-like ATPase, C-terminal domain"/>
    <property type="match status" value="1"/>
</dbReference>
<dbReference type="Pfam" id="PF08676">
    <property type="entry name" value="MutL_C"/>
    <property type="match status" value="1"/>
</dbReference>
<evidence type="ECO:0000259" key="6">
    <source>
        <dbReference type="SMART" id="SM01340"/>
    </source>
</evidence>
<dbReference type="InterPro" id="IPR014762">
    <property type="entry name" value="DNA_mismatch_repair_CS"/>
</dbReference>
<dbReference type="SUPFAM" id="SSF118116">
    <property type="entry name" value="DNA mismatch repair protein MutL"/>
    <property type="match status" value="1"/>
</dbReference>
<dbReference type="Pfam" id="PF13589">
    <property type="entry name" value="HATPase_c_3"/>
    <property type="match status" value="1"/>
</dbReference>
<dbReference type="SUPFAM" id="SSF55874">
    <property type="entry name" value="ATPase domain of HSP90 chaperone/DNA topoisomerase II/histidine kinase"/>
    <property type="match status" value="1"/>
</dbReference>
<dbReference type="InterPro" id="IPR020568">
    <property type="entry name" value="Ribosomal_Su5_D2-typ_SF"/>
</dbReference>
<dbReference type="AlphaFoldDB" id="A0A1F4XL82"/>
<dbReference type="InterPro" id="IPR014790">
    <property type="entry name" value="MutL_C"/>
</dbReference>
<evidence type="ECO:0000259" key="5">
    <source>
        <dbReference type="SMART" id="SM00853"/>
    </source>
</evidence>
<organism evidence="7 8">
    <name type="scientific">Candidatus Abawacabacteria bacterium RBG_16_42_10</name>
    <dbReference type="NCBI Taxonomy" id="1817814"/>
    <lineage>
        <taxon>Bacteria</taxon>
        <taxon>Candidatus Abawacaibacteriota</taxon>
    </lineage>
</organism>
<dbReference type="EMBL" id="MEWR01000008">
    <property type="protein sequence ID" value="OGC82378.1"/>
    <property type="molecule type" value="Genomic_DNA"/>
</dbReference>
<dbReference type="InterPro" id="IPR037198">
    <property type="entry name" value="MutL_C_sf"/>
</dbReference>
<dbReference type="NCBIfam" id="TIGR00585">
    <property type="entry name" value="mutl"/>
    <property type="match status" value="1"/>
</dbReference>
<dbReference type="CDD" id="cd00782">
    <property type="entry name" value="MutL_Trans"/>
    <property type="match status" value="1"/>
</dbReference>
<accession>A0A1F4XL82</accession>
<dbReference type="SMART" id="SM01340">
    <property type="entry name" value="DNA_mis_repair"/>
    <property type="match status" value="1"/>
</dbReference>
<dbReference type="SUPFAM" id="SSF54211">
    <property type="entry name" value="Ribosomal protein S5 domain 2-like"/>
    <property type="match status" value="1"/>
</dbReference>
<evidence type="ECO:0000313" key="7">
    <source>
        <dbReference type="EMBL" id="OGC82378.1"/>
    </source>
</evidence>
<dbReference type="InterPro" id="IPR002099">
    <property type="entry name" value="MutL/Mlh/PMS"/>
</dbReference>
<evidence type="ECO:0000256" key="3">
    <source>
        <dbReference type="ARBA" id="ARBA00023204"/>
    </source>
</evidence>
<dbReference type="GO" id="GO:0006298">
    <property type="term" value="P:mismatch repair"/>
    <property type="evidence" value="ECO:0007669"/>
    <property type="project" value="UniProtKB-UniRule"/>
</dbReference>
<keyword evidence="2 4" id="KW-0227">DNA damage</keyword>
<sequence>MSKIHLLPEHIASKIAAGEVVERPASIVKELIENSIDAKASHIIVTLRSGGKSLIEISDNGSGIDSDDMPLAFLRHATSKICSIDDLDSLLSLGFRGEALASIAAVSTVSIESAISKDIGASTLTINHGKLIEQGKSSRVPGTTICIEHLFAKIPARKKFLKSDRQELAVTTRLIQEFSLSYPDIHFELYNDGKKIINTTGEKDLLERFYDIFSRTSYSQMLPLKYIDNQSQIRIHGVISSPVLKRATRTQQMICINGRVIKDFRLCKVIEDAYHGFLLSSEHPIFFVHITLPAADIDVNVHPRKTEIRFAYPDQVMSTLFHAVKTFLAEQILTVPVQKFAETPSRYHVGSPPLSPPEQLIVPPTSPPFPIPSSFHIDHLFTKMDIPVEEKPVKVLSQIKNSYILCEAETGLLLFDQHAAHERYIYEELKHSVDNRTTQPLLTPITIQVTPEQNVLLGECHQLYEAFGFILEQNSPSTWLITQVPVSKKELDYENIILVTLEYTNKENFKQALTTKKDDILHTMACKAAVKFNDHLSIPELQNLIDNVAYLPGIYTCPHGRPFRLELKYSDLNSYFKRT</sequence>
<comment type="caution">
    <text evidence="7">The sequence shown here is derived from an EMBL/GenBank/DDBJ whole genome shotgun (WGS) entry which is preliminary data.</text>
</comment>
<gene>
    <name evidence="4" type="primary">mutL</name>
    <name evidence="7" type="ORF">A2V81_02540</name>
</gene>
<name>A0A1F4XL82_9BACT</name>
<dbReference type="Proteomes" id="UP000177614">
    <property type="component" value="Unassembled WGS sequence"/>
</dbReference>
<dbReference type="HAMAP" id="MF_00149">
    <property type="entry name" value="DNA_mis_repair"/>
    <property type="match status" value="1"/>
</dbReference>
<dbReference type="InterPro" id="IPR014721">
    <property type="entry name" value="Ribsml_uS5_D2-typ_fold_subgr"/>
</dbReference>
<comment type="function">
    <text evidence="4">This protein is involved in the repair of mismatches in DNA. It is required for dam-dependent methyl-directed DNA mismatch repair. May act as a 'molecular matchmaker', a protein that promotes the formation of a stable complex between two or more DNA-binding proteins in an ATP-dependent manner without itself being part of a final effector complex.</text>
</comment>
<dbReference type="GO" id="GO:0016887">
    <property type="term" value="F:ATP hydrolysis activity"/>
    <property type="evidence" value="ECO:0007669"/>
    <property type="project" value="InterPro"/>
</dbReference>
<evidence type="ECO:0000313" key="8">
    <source>
        <dbReference type="Proteomes" id="UP000177614"/>
    </source>
</evidence>
<dbReference type="Gene3D" id="3.30.230.10">
    <property type="match status" value="1"/>
</dbReference>
<dbReference type="GO" id="GO:0030983">
    <property type="term" value="F:mismatched DNA binding"/>
    <property type="evidence" value="ECO:0007669"/>
    <property type="project" value="InterPro"/>
</dbReference>
<dbReference type="PROSITE" id="PS00058">
    <property type="entry name" value="DNA_MISMATCH_REPAIR_1"/>
    <property type="match status" value="1"/>
</dbReference>
<proteinExistence type="inferred from homology"/>
<dbReference type="GO" id="GO:0005524">
    <property type="term" value="F:ATP binding"/>
    <property type="evidence" value="ECO:0007669"/>
    <property type="project" value="InterPro"/>
</dbReference>
<dbReference type="InterPro" id="IPR042121">
    <property type="entry name" value="MutL_C_regsub"/>
</dbReference>